<name>A0AA38BTF9_TAXCH</name>
<protein>
    <submittedName>
        <fullName evidence="2">Uncharacterized protein</fullName>
    </submittedName>
</protein>
<evidence type="ECO:0000313" key="3">
    <source>
        <dbReference type="Proteomes" id="UP000824469"/>
    </source>
</evidence>
<dbReference type="AlphaFoldDB" id="A0AA38BTF9"/>
<proteinExistence type="predicted"/>
<organism evidence="2 3">
    <name type="scientific">Taxus chinensis</name>
    <name type="common">Chinese yew</name>
    <name type="synonym">Taxus wallichiana var. chinensis</name>
    <dbReference type="NCBI Taxonomy" id="29808"/>
    <lineage>
        <taxon>Eukaryota</taxon>
        <taxon>Viridiplantae</taxon>
        <taxon>Streptophyta</taxon>
        <taxon>Embryophyta</taxon>
        <taxon>Tracheophyta</taxon>
        <taxon>Spermatophyta</taxon>
        <taxon>Pinopsida</taxon>
        <taxon>Pinidae</taxon>
        <taxon>Conifers II</taxon>
        <taxon>Cupressales</taxon>
        <taxon>Taxaceae</taxon>
        <taxon>Taxus</taxon>
    </lineage>
</organism>
<dbReference type="Proteomes" id="UP000824469">
    <property type="component" value="Unassembled WGS sequence"/>
</dbReference>
<dbReference type="OMA" id="HRHNKEM"/>
<accession>A0AA38BTF9</accession>
<dbReference type="EMBL" id="JAHRHJ020003813">
    <property type="protein sequence ID" value="KAH9289725.1"/>
    <property type="molecule type" value="Genomic_DNA"/>
</dbReference>
<feature type="compositionally biased region" description="Low complexity" evidence="1">
    <location>
        <begin position="54"/>
        <end position="71"/>
    </location>
</feature>
<feature type="region of interest" description="Disordered" evidence="1">
    <location>
        <begin position="1"/>
        <end position="122"/>
    </location>
</feature>
<evidence type="ECO:0000256" key="1">
    <source>
        <dbReference type="SAM" id="MobiDB-lite"/>
    </source>
</evidence>
<evidence type="ECO:0000313" key="2">
    <source>
        <dbReference type="EMBL" id="KAH9289725.1"/>
    </source>
</evidence>
<keyword evidence="3" id="KW-1185">Reference proteome</keyword>
<reference evidence="2 3" key="1">
    <citation type="journal article" date="2021" name="Nat. Plants">
        <title>The Taxus genome provides insights into paclitaxel biosynthesis.</title>
        <authorList>
            <person name="Xiong X."/>
            <person name="Gou J."/>
            <person name="Liao Q."/>
            <person name="Li Y."/>
            <person name="Zhou Q."/>
            <person name="Bi G."/>
            <person name="Li C."/>
            <person name="Du R."/>
            <person name="Wang X."/>
            <person name="Sun T."/>
            <person name="Guo L."/>
            <person name="Liang H."/>
            <person name="Lu P."/>
            <person name="Wu Y."/>
            <person name="Zhang Z."/>
            <person name="Ro D.K."/>
            <person name="Shang Y."/>
            <person name="Huang S."/>
            <person name="Yan J."/>
        </authorList>
    </citation>
    <scope>NUCLEOTIDE SEQUENCE [LARGE SCALE GENOMIC DNA]</scope>
    <source>
        <strain evidence="2">Ta-2019</strain>
    </source>
</reference>
<feature type="non-terminal residue" evidence="2">
    <location>
        <position position="257"/>
    </location>
</feature>
<feature type="compositionally biased region" description="Acidic residues" evidence="1">
    <location>
        <begin position="1"/>
        <end position="12"/>
    </location>
</feature>
<gene>
    <name evidence="2" type="ORF">KI387_033842</name>
</gene>
<feature type="non-terminal residue" evidence="2">
    <location>
        <position position="1"/>
    </location>
</feature>
<comment type="caution">
    <text evidence="2">The sequence shown here is derived from an EMBL/GenBank/DDBJ whole genome shotgun (WGS) entry which is preliminary data.</text>
</comment>
<sequence length="257" mass="28481">FEAEKSDDEDYSNDVNEQEFYKQDNTLSGCRRGHENSSVVPNFVDLRKENTKPSTGQTGLTSSLGSGSHGQPKSGSRESGNEEFSYETNGFLPPSRSTNNKEEKHRHNKEMRKSCTSMSEIKDISDPTYEGVALAPLKVSKEASEQVFYVKYTKRNNDTPSEVEPFLRKGNGILGPSVGLGITKMKASMAAKNMKNVEDEGQADIQDGEETIDEFGNVQSLESLEGIAEESDKFDLVDSSDAQADSDTYQNVIYRKE</sequence>